<dbReference type="InterPro" id="IPR056039">
    <property type="entry name" value="DUF7622"/>
</dbReference>
<organism evidence="2 3">
    <name type="scientific">Caenorhabditis tropicalis</name>
    <dbReference type="NCBI Taxonomy" id="1561998"/>
    <lineage>
        <taxon>Eukaryota</taxon>
        <taxon>Metazoa</taxon>
        <taxon>Ecdysozoa</taxon>
        <taxon>Nematoda</taxon>
        <taxon>Chromadorea</taxon>
        <taxon>Rhabditida</taxon>
        <taxon>Rhabditina</taxon>
        <taxon>Rhabditomorpha</taxon>
        <taxon>Rhabditoidea</taxon>
        <taxon>Rhabditidae</taxon>
        <taxon>Peloderinae</taxon>
        <taxon>Caenorhabditis</taxon>
    </lineage>
</organism>
<dbReference type="Proteomes" id="UP000095282">
    <property type="component" value="Unplaced"/>
</dbReference>
<reference evidence="3" key="1">
    <citation type="submission" date="2016-11" db="UniProtKB">
        <authorList>
            <consortium name="WormBaseParasite"/>
        </authorList>
    </citation>
    <scope>IDENTIFICATION</scope>
</reference>
<sequence length="270" mass="29633">MSSECTDGCQADSYCKTTWIVAGGAVKETGCITTRTDLTDQKCKTNRKGLVSCICNSERCNDASFSIPSDVALAARPTIKCYNNDMNEDNFCFGHYCIFSVESVMNDFGDVYPASYYPTRGCNDDEYNDDLNSVNMCYMTNGYIRCKCDTEFCNKGQPYPVPLGGVLCYFSATDSRDPPPALKYCRGHLCYRLPPDYNGFVQRGCLSVSDGAPEETKKPGCYSNFKFCNENLCNGDYTEDVASGNGVTETTTAVTVLETTTLVLNISATS</sequence>
<protein>
    <submittedName>
        <fullName evidence="3">ET module</fullName>
    </submittedName>
</protein>
<dbReference type="SUPFAM" id="SSF57302">
    <property type="entry name" value="Snake toxin-like"/>
    <property type="match status" value="1"/>
</dbReference>
<evidence type="ECO:0000313" key="3">
    <source>
        <dbReference type="WBParaSite" id="Csp11.Scaffold629.g13040.t2"/>
    </source>
</evidence>
<feature type="domain" description="DUF7622" evidence="1">
    <location>
        <begin position="162"/>
        <end position="237"/>
    </location>
</feature>
<name>A0A1I7TYF0_9PELO</name>
<evidence type="ECO:0000259" key="1">
    <source>
        <dbReference type="Pfam" id="PF24602"/>
    </source>
</evidence>
<dbReference type="AlphaFoldDB" id="A0A1I7TYF0"/>
<evidence type="ECO:0000313" key="2">
    <source>
        <dbReference type="Proteomes" id="UP000095282"/>
    </source>
</evidence>
<proteinExistence type="predicted"/>
<dbReference type="WBParaSite" id="Csp11.Scaffold629.g13040.t2">
    <property type="protein sequence ID" value="Csp11.Scaffold629.g13040.t2"/>
    <property type="gene ID" value="Csp11.Scaffold629.g13040"/>
</dbReference>
<dbReference type="PANTHER" id="PTHR37433">
    <property type="entry name" value="PROTEIN CBG25136-RELATED"/>
    <property type="match status" value="1"/>
</dbReference>
<dbReference type="InterPro" id="IPR045860">
    <property type="entry name" value="Snake_toxin-like_sf"/>
</dbReference>
<dbReference type="PANTHER" id="PTHR37433:SF19">
    <property type="entry name" value="ACTIVIN_RECP DOMAIN-CONTAINING PROTEIN"/>
    <property type="match status" value="1"/>
</dbReference>
<accession>A0A1I7TYF0</accession>
<keyword evidence="2" id="KW-1185">Reference proteome</keyword>
<dbReference type="Pfam" id="PF24602">
    <property type="entry name" value="DUF7622"/>
    <property type="match status" value="1"/>
</dbReference>